<dbReference type="VEuPathDB" id="TrichDB:TRFO_15916"/>
<gene>
    <name evidence="1" type="ORF">TRFO_15916</name>
</gene>
<dbReference type="EMBL" id="MLAK01000461">
    <property type="protein sequence ID" value="OHT13884.1"/>
    <property type="molecule type" value="Genomic_DNA"/>
</dbReference>
<reference evidence="1" key="1">
    <citation type="submission" date="2016-10" db="EMBL/GenBank/DDBJ databases">
        <authorList>
            <person name="Benchimol M."/>
            <person name="Almeida L.G."/>
            <person name="Vasconcelos A.T."/>
            <person name="Perreira-Neves A."/>
            <person name="Rosa I.A."/>
            <person name="Tasca T."/>
            <person name="Bogo M.R."/>
            <person name="de Souza W."/>
        </authorList>
    </citation>
    <scope>NUCLEOTIDE SEQUENCE [LARGE SCALE GENOMIC DNA]</scope>
    <source>
        <strain evidence="1">K</strain>
    </source>
</reference>
<accession>A0A1J4KVV7</accession>
<keyword evidence="2" id="KW-1185">Reference proteome</keyword>
<organism evidence="1 2">
    <name type="scientific">Tritrichomonas foetus</name>
    <dbReference type="NCBI Taxonomy" id="1144522"/>
    <lineage>
        <taxon>Eukaryota</taxon>
        <taxon>Metamonada</taxon>
        <taxon>Parabasalia</taxon>
        <taxon>Tritrichomonadida</taxon>
        <taxon>Tritrichomonadidae</taxon>
        <taxon>Tritrichomonas</taxon>
    </lineage>
</organism>
<sequence length="122" mass="14159">MIAQNLIGKESLENEVKTYMDIFRDKRELDDFLFQISKDNIDINSATSIFYAYKASIMIEHTLYDAVSFAAKSEHYGRNSTNEDTKKAVSLVKNLFQSQTDEDQALIQQQLSQLYMKFVKIK</sequence>
<comment type="caution">
    <text evidence="1">The sequence shown here is derived from an EMBL/GenBank/DDBJ whole genome shotgun (WGS) entry which is preliminary data.</text>
</comment>
<dbReference type="AlphaFoldDB" id="A0A1J4KVV7"/>
<evidence type="ECO:0000313" key="1">
    <source>
        <dbReference type="EMBL" id="OHT13884.1"/>
    </source>
</evidence>
<evidence type="ECO:0000313" key="2">
    <source>
        <dbReference type="Proteomes" id="UP000179807"/>
    </source>
</evidence>
<dbReference type="RefSeq" id="XP_068367020.1">
    <property type="nucleotide sequence ID" value="XM_068498658.1"/>
</dbReference>
<name>A0A1J4KVV7_9EUKA</name>
<dbReference type="Proteomes" id="UP000179807">
    <property type="component" value="Unassembled WGS sequence"/>
</dbReference>
<proteinExistence type="predicted"/>
<protein>
    <submittedName>
        <fullName evidence="1">Uncharacterized protein</fullName>
    </submittedName>
</protein>
<dbReference type="GeneID" id="94833362"/>